<keyword evidence="15" id="KW-1185">Reference proteome</keyword>
<dbReference type="Proteomes" id="UP000317378">
    <property type="component" value="Unassembled WGS sequence"/>
</dbReference>
<dbReference type="PANTHER" id="PTHR33254">
    <property type="entry name" value="4-HYDROXY-4-METHYL-2-OXOGLUTARATE ALDOLASE 3-RELATED"/>
    <property type="match status" value="1"/>
</dbReference>
<evidence type="ECO:0000256" key="1">
    <source>
        <dbReference type="ARBA" id="ARBA00001342"/>
    </source>
</evidence>
<dbReference type="SUPFAM" id="SSF89562">
    <property type="entry name" value="RraA-like"/>
    <property type="match status" value="1"/>
</dbReference>
<keyword evidence="13" id="KW-0460">Magnesium</keyword>
<dbReference type="GO" id="GO:0047443">
    <property type="term" value="F:4-hydroxy-4-methyl-2-oxoglutarate aldolase activity"/>
    <property type="evidence" value="ECO:0007669"/>
    <property type="project" value="UniProtKB-EC"/>
</dbReference>
<sequence length="211" mass="22073">MNDGVTNCEVTHDLARGHSSATLLEASKLGIALSPELRSLWAGARLCGPAFTVQGAGGDNLALHHAVLQAPPGSVLVADLGGARFGHWGEVLTVAAQHRRLAGLLIDGGARDAAEIEALGFPVFSRNDSILGTRKDFRGVFGRPVTVGGITVRTGDLVVGDGDGVVALPSAEADRILDRADARVAHERELMARVREGRSTLELYDLEGAGR</sequence>
<evidence type="ECO:0000256" key="11">
    <source>
        <dbReference type="ARBA" id="ARBA00032305"/>
    </source>
</evidence>
<comment type="similarity">
    <text evidence="3">Belongs to the class II aldolase/RraA-like family.</text>
</comment>
<reference evidence="14 15" key="1">
    <citation type="submission" date="2019-06" db="EMBL/GenBank/DDBJ databases">
        <title>Streptomyces sporangiiformans sp. nov., a novel actinomycete isolated from soil in Mount Song.</title>
        <authorList>
            <person name="Han L."/>
        </authorList>
    </citation>
    <scope>NUCLEOTIDE SEQUENCE [LARGE SCALE GENOMIC DNA]</scope>
    <source>
        <strain evidence="14 15">NEAU-SSA 1</strain>
    </source>
</reference>
<dbReference type="CDD" id="cd16841">
    <property type="entry name" value="RraA_family"/>
    <property type="match status" value="1"/>
</dbReference>
<dbReference type="EC" id="4.1.3.17" evidence="5"/>
<evidence type="ECO:0000256" key="9">
    <source>
        <dbReference type="ARBA" id="ARBA00029596"/>
    </source>
</evidence>
<dbReference type="EC" id="4.1.1.112" evidence="6"/>
<dbReference type="AlphaFoldDB" id="A0A505DQ41"/>
<comment type="caution">
    <text evidence="14">The sequence shown here is derived from an EMBL/GenBank/DDBJ whole genome shotgun (WGS) entry which is preliminary data.</text>
</comment>
<dbReference type="RefSeq" id="WP_119098973.1">
    <property type="nucleotide sequence ID" value="NZ_QXMJ01000047.1"/>
</dbReference>
<dbReference type="PANTHER" id="PTHR33254:SF4">
    <property type="entry name" value="4-HYDROXY-4-METHYL-2-OXOGLUTARATE ALDOLASE 3-RELATED"/>
    <property type="match status" value="1"/>
</dbReference>
<dbReference type="InterPro" id="IPR005493">
    <property type="entry name" value="RraA/RraA-like"/>
</dbReference>
<comment type="function">
    <text evidence="8">Catalyzes the aldol cleavage of 4-hydroxy-4-methyl-2-oxoglutarate (HMG) into 2 molecules of pyruvate. Also contains a secondary oxaloacetate (OAA) decarboxylase activity due to the common pyruvate enolate transition state formed following C-C bond cleavage in the retro-aldol and decarboxylation reactions.</text>
</comment>
<evidence type="ECO:0000256" key="5">
    <source>
        <dbReference type="ARBA" id="ARBA00012213"/>
    </source>
</evidence>
<accession>A0A505DQ41</accession>
<dbReference type="Gene3D" id="3.50.30.40">
    <property type="entry name" value="Ribonuclease E inhibitor RraA/RraA-like"/>
    <property type="match status" value="1"/>
</dbReference>
<dbReference type="InterPro" id="IPR036704">
    <property type="entry name" value="RraA/RraA-like_sf"/>
</dbReference>
<comment type="subunit">
    <text evidence="4">Homotrimer.</text>
</comment>
<evidence type="ECO:0000256" key="13">
    <source>
        <dbReference type="PIRSR" id="PIRSR605493-1"/>
    </source>
</evidence>
<evidence type="ECO:0000256" key="4">
    <source>
        <dbReference type="ARBA" id="ARBA00011233"/>
    </source>
</evidence>
<evidence type="ECO:0000256" key="3">
    <source>
        <dbReference type="ARBA" id="ARBA00008621"/>
    </source>
</evidence>
<organism evidence="14 15">
    <name type="scientific">Streptomyces sporangiiformans</name>
    <dbReference type="NCBI Taxonomy" id="2315329"/>
    <lineage>
        <taxon>Bacteria</taxon>
        <taxon>Bacillati</taxon>
        <taxon>Actinomycetota</taxon>
        <taxon>Actinomycetes</taxon>
        <taxon>Kitasatosporales</taxon>
        <taxon>Streptomycetaceae</taxon>
        <taxon>Streptomyces</taxon>
    </lineage>
</organism>
<feature type="binding site" evidence="13">
    <location>
        <begin position="89"/>
        <end position="92"/>
    </location>
    <ligand>
        <name>substrate</name>
    </ligand>
</feature>
<comment type="cofactor">
    <cofactor evidence="2">
        <name>a divalent metal cation</name>
        <dbReference type="ChEBI" id="CHEBI:60240"/>
    </cofactor>
</comment>
<feature type="binding site" evidence="13">
    <location>
        <position position="112"/>
    </location>
    <ligand>
        <name>Mg(2+)</name>
        <dbReference type="ChEBI" id="CHEBI:18420"/>
    </ligand>
</feature>
<dbReference type="GO" id="GO:0008948">
    <property type="term" value="F:oxaloacetate decarboxylase activity"/>
    <property type="evidence" value="ECO:0007669"/>
    <property type="project" value="UniProtKB-EC"/>
</dbReference>
<comment type="catalytic activity">
    <reaction evidence="1">
        <text>4-hydroxy-4-methyl-2-oxoglutarate = 2 pyruvate</text>
        <dbReference type="Rhea" id="RHEA:22748"/>
        <dbReference type="ChEBI" id="CHEBI:15361"/>
        <dbReference type="ChEBI" id="CHEBI:58276"/>
        <dbReference type="EC" id="4.1.3.17"/>
    </reaction>
</comment>
<dbReference type="OrthoDB" id="943692at2"/>
<feature type="binding site" evidence="13">
    <location>
        <position position="111"/>
    </location>
    <ligand>
        <name>substrate</name>
    </ligand>
</feature>
<name>A0A505DQ41_9ACTN</name>
<comment type="cofactor">
    <cofactor evidence="13">
        <name>Mg(2+)</name>
        <dbReference type="ChEBI" id="CHEBI:18420"/>
    </cofactor>
</comment>
<evidence type="ECO:0000256" key="2">
    <source>
        <dbReference type="ARBA" id="ARBA00001968"/>
    </source>
</evidence>
<evidence type="ECO:0000256" key="6">
    <source>
        <dbReference type="ARBA" id="ARBA00012947"/>
    </source>
</evidence>
<evidence type="ECO:0000256" key="10">
    <source>
        <dbReference type="ARBA" id="ARBA00030169"/>
    </source>
</evidence>
<evidence type="ECO:0000256" key="8">
    <source>
        <dbReference type="ARBA" id="ARBA00025046"/>
    </source>
</evidence>
<evidence type="ECO:0000256" key="7">
    <source>
        <dbReference type="ARBA" id="ARBA00016549"/>
    </source>
</evidence>
<evidence type="ECO:0000313" key="15">
    <source>
        <dbReference type="Proteomes" id="UP000317378"/>
    </source>
</evidence>
<comment type="catalytic activity">
    <reaction evidence="12">
        <text>oxaloacetate + H(+) = pyruvate + CO2</text>
        <dbReference type="Rhea" id="RHEA:15641"/>
        <dbReference type="ChEBI" id="CHEBI:15361"/>
        <dbReference type="ChEBI" id="CHEBI:15378"/>
        <dbReference type="ChEBI" id="CHEBI:16452"/>
        <dbReference type="ChEBI" id="CHEBI:16526"/>
        <dbReference type="EC" id="4.1.1.112"/>
    </reaction>
</comment>
<dbReference type="GO" id="GO:0046872">
    <property type="term" value="F:metal ion binding"/>
    <property type="evidence" value="ECO:0007669"/>
    <property type="project" value="UniProtKB-KW"/>
</dbReference>
<evidence type="ECO:0000256" key="12">
    <source>
        <dbReference type="ARBA" id="ARBA00047973"/>
    </source>
</evidence>
<keyword evidence="13" id="KW-0479">Metal-binding</keyword>
<dbReference type="Pfam" id="PF03737">
    <property type="entry name" value="RraA-like"/>
    <property type="match status" value="1"/>
</dbReference>
<gene>
    <name evidence="14" type="ORF">FGD71_003955</name>
</gene>
<dbReference type="EMBL" id="VCHX02000047">
    <property type="protein sequence ID" value="TPQ23394.1"/>
    <property type="molecule type" value="Genomic_DNA"/>
</dbReference>
<evidence type="ECO:0000313" key="14">
    <source>
        <dbReference type="EMBL" id="TPQ23394.1"/>
    </source>
</evidence>
<proteinExistence type="inferred from homology"/>
<protein>
    <recommendedName>
        <fullName evidence="7">Putative 4-hydroxy-4-methyl-2-oxoglutarate aldolase</fullName>
        <ecNumber evidence="6">4.1.1.112</ecNumber>
        <ecNumber evidence="5">4.1.3.17</ecNumber>
    </recommendedName>
    <alternativeName>
        <fullName evidence="11">Oxaloacetate decarboxylase</fullName>
    </alternativeName>
    <alternativeName>
        <fullName evidence="9">Regulator of ribonuclease activity homolog</fullName>
    </alternativeName>
    <alternativeName>
        <fullName evidence="10">RraA-like protein</fullName>
    </alternativeName>
</protein>